<organism evidence="1 2">
    <name type="scientific">Aneurinibacillus soli</name>
    <dbReference type="NCBI Taxonomy" id="1500254"/>
    <lineage>
        <taxon>Bacteria</taxon>
        <taxon>Bacillati</taxon>
        <taxon>Bacillota</taxon>
        <taxon>Bacilli</taxon>
        <taxon>Bacillales</taxon>
        <taxon>Paenibacillaceae</taxon>
        <taxon>Aneurinibacillus group</taxon>
        <taxon>Aneurinibacillus</taxon>
    </lineage>
</organism>
<dbReference type="AlphaFoldDB" id="A0A0U4WMW6"/>
<dbReference type="PROSITE" id="PS51725">
    <property type="entry name" value="ABM"/>
    <property type="match status" value="1"/>
</dbReference>
<keyword evidence="1" id="KW-0503">Monooxygenase</keyword>
<dbReference type="InterPro" id="IPR007138">
    <property type="entry name" value="ABM_dom"/>
</dbReference>
<dbReference type="KEGG" id="asoc:CB4_03822"/>
<keyword evidence="1" id="KW-0560">Oxidoreductase</keyword>
<dbReference type="RefSeq" id="WP_096467273.1">
    <property type="nucleotide sequence ID" value="NZ_AP017312.1"/>
</dbReference>
<dbReference type="Pfam" id="PF03992">
    <property type="entry name" value="ABM"/>
    <property type="match status" value="1"/>
</dbReference>
<gene>
    <name evidence="1" type="primary">isdG</name>
    <name evidence="1" type="ORF">CB4_03822</name>
</gene>
<protein>
    <submittedName>
        <fullName evidence="1">Heme-degrading monooxygenase</fullName>
        <ecNumber evidence="1">1.14.14.18</ecNumber>
    </submittedName>
</protein>
<evidence type="ECO:0000313" key="1">
    <source>
        <dbReference type="EMBL" id="BAU29611.1"/>
    </source>
</evidence>
<keyword evidence="2" id="KW-1185">Reference proteome</keyword>
<sequence length="102" mass="11752">MYVVMNVLQVPKAMQGRMTEMFGKSAERMKEVPGCLEFQFLGGQDIDKQVVYTKWDSEQSFRAWTESDSFRRAHAHSNENNPATGSQLEIYEVLHSAVYDNK</sequence>
<reference evidence="1 2" key="1">
    <citation type="submission" date="2015-12" db="EMBL/GenBank/DDBJ databases">
        <title>Genome sequence of Aneurinibacillus soli.</title>
        <authorList>
            <person name="Lee J.S."/>
            <person name="Lee K.C."/>
            <person name="Kim K.K."/>
            <person name="Lee B.W."/>
        </authorList>
    </citation>
    <scope>NUCLEOTIDE SEQUENCE [LARGE SCALE GENOMIC DNA]</scope>
    <source>
        <strain evidence="1 2">CB4</strain>
    </source>
</reference>
<dbReference type="PANTHER" id="PTHR34474">
    <property type="entry name" value="SIGNAL TRANSDUCTION PROTEIN TRAP"/>
    <property type="match status" value="1"/>
</dbReference>
<dbReference type="EMBL" id="AP017312">
    <property type="protein sequence ID" value="BAU29611.1"/>
    <property type="molecule type" value="Genomic_DNA"/>
</dbReference>
<dbReference type="SUPFAM" id="SSF54909">
    <property type="entry name" value="Dimeric alpha+beta barrel"/>
    <property type="match status" value="1"/>
</dbReference>
<name>A0A0U4WMW6_9BACL</name>
<proteinExistence type="predicted"/>
<dbReference type="OrthoDB" id="384737at2"/>
<evidence type="ECO:0000313" key="2">
    <source>
        <dbReference type="Proteomes" id="UP000217696"/>
    </source>
</evidence>
<dbReference type="Proteomes" id="UP000217696">
    <property type="component" value="Chromosome"/>
</dbReference>
<dbReference type="InterPro" id="IPR050404">
    <property type="entry name" value="Heme-degrading_MO"/>
</dbReference>
<dbReference type="PANTHER" id="PTHR34474:SF2">
    <property type="entry name" value="SIGNAL TRANSDUCTION PROTEIN TRAP"/>
    <property type="match status" value="1"/>
</dbReference>
<dbReference type="InterPro" id="IPR011008">
    <property type="entry name" value="Dimeric_a/b-barrel"/>
</dbReference>
<accession>A0A0U4WMW6</accession>
<dbReference type="Gene3D" id="3.30.70.100">
    <property type="match status" value="1"/>
</dbReference>
<dbReference type="EC" id="1.14.14.18" evidence="1"/>
<dbReference type="GO" id="GO:0004392">
    <property type="term" value="F:heme oxygenase (decyclizing) activity"/>
    <property type="evidence" value="ECO:0007669"/>
    <property type="project" value="UniProtKB-EC"/>
</dbReference>